<evidence type="ECO:0000313" key="4">
    <source>
        <dbReference type="EMBL" id="ABJ82967.1"/>
    </source>
</evidence>
<comment type="similarity">
    <text evidence="1 3">Belongs to the short-chain dehydrogenases/reductases (SDR) family.</text>
</comment>
<reference evidence="4" key="1">
    <citation type="submission" date="2006-10" db="EMBL/GenBank/DDBJ databases">
        <title>Complete sequence of Solibacter usitatus Ellin6076.</title>
        <authorList>
            <consortium name="US DOE Joint Genome Institute"/>
            <person name="Copeland A."/>
            <person name="Lucas S."/>
            <person name="Lapidus A."/>
            <person name="Barry K."/>
            <person name="Detter J.C."/>
            <person name="Glavina del Rio T."/>
            <person name="Hammon N."/>
            <person name="Israni S."/>
            <person name="Dalin E."/>
            <person name="Tice H."/>
            <person name="Pitluck S."/>
            <person name="Thompson L.S."/>
            <person name="Brettin T."/>
            <person name="Bruce D."/>
            <person name="Han C."/>
            <person name="Tapia R."/>
            <person name="Gilna P."/>
            <person name="Schmutz J."/>
            <person name="Larimer F."/>
            <person name="Land M."/>
            <person name="Hauser L."/>
            <person name="Kyrpides N."/>
            <person name="Mikhailova N."/>
            <person name="Janssen P.H."/>
            <person name="Kuske C.R."/>
            <person name="Richardson P."/>
        </authorList>
    </citation>
    <scope>NUCLEOTIDE SEQUENCE</scope>
    <source>
        <strain evidence="4">Ellin6076</strain>
    </source>
</reference>
<gene>
    <name evidence="4" type="ordered locus">Acid_1977</name>
</gene>
<evidence type="ECO:0000256" key="2">
    <source>
        <dbReference type="ARBA" id="ARBA00023002"/>
    </source>
</evidence>
<dbReference type="PANTHER" id="PTHR44196:SF1">
    <property type="entry name" value="DEHYDROGENASE_REDUCTASE SDR FAMILY MEMBER 7B"/>
    <property type="match status" value="1"/>
</dbReference>
<dbReference type="PRINTS" id="PR00081">
    <property type="entry name" value="GDHRDH"/>
</dbReference>
<organism evidence="4">
    <name type="scientific">Solibacter usitatus (strain Ellin6076)</name>
    <dbReference type="NCBI Taxonomy" id="234267"/>
    <lineage>
        <taxon>Bacteria</taxon>
        <taxon>Pseudomonadati</taxon>
        <taxon>Acidobacteriota</taxon>
        <taxon>Terriglobia</taxon>
        <taxon>Bryobacterales</taxon>
        <taxon>Solibacteraceae</taxon>
        <taxon>Candidatus Solibacter</taxon>
    </lineage>
</organism>
<dbReference type="CDD" id="cd05233">
    <property type="entry name" value="SDR_c"/>
    <property type="match status" value="1"/>
</dbReference>
<dbReference type="eggNOG" id="COG4221">
    <property type="taxonomic scope" value="Bacteria"/>
</dbReference>
<proteinExistence type="inferred from homology"/>
<evidence type="ECO:0000256" key="3">
    <source>
        <dbReference type="RuleBase" id="RU000363"/>
    </source>
</evidence>
<dbReference type="Pfam" id="PF00106">
    <property type="entry name" value="adh_short"/>
    <property type="match status" value="1"/>
</dbReference>
<dbReference type="OrthoDB" id="9775296at2"/>
<evidence type="ECO:0000256" key="1">
    <source>
        <dbReference type="ARBA" id="ARBA00006484"/>
    </source>
</evidence>
<dbReference type="EMBL" id="CP000473">
    <property type="protein sequence ID" value="ABJ82967.1"/>
    <property type="molecule type" value="Genomic_DNA"/>
</dbReference>
<dbReference type="InParanoid" id="Q026V2"/>
<dbReference type="GO" id="GO:0016020">
    <property type="term" value="C:membrane"/>
    <property type="evidence" value="ECO:0007669"/>
    <property type="project" value="TreeGrafter"/>
</dbReference>
<dbReference type="HOGENOM" id="CLU_010194_2_1_0"/>
<dbReference type="KEGG" id="sus:Acid_1977"/>
<dbReference type="STRING" id="234267.Acid_1977"/>
<dbReference type="PROSITE" id="PS00061">
    <property type="entry name" value="ADH_SHORT"/>
    <property type="match status" value="1"/>
</dbReference>
<dbReference type="PANTHER" id="PTHR44196">
    <property type="entry name" value="DEHYDROGENASE/REDUCTASE SDR FAMILY MEMBER 7B"/>
    <property type="match status" value="1"/>
</dbReference>
<keyword evidence="2" id="KW-0560">Oxidoreductase</keyword>
<accession>Q026V2</accession>
<dbReference type="PRINTS" id="PR00080">
    <property type="entry name" value="SDRFAMILY"/>
</dbReference>
<dbReference type="InterPro" id="IPR002347">
    <property type="entry name" value="SDR_fam"/>
</dbReference>
<dbReference type="InterPro" id="IPR036291">
    <property type="entry name" value="NAD(P)-bd_dom_sf"/>
</dbReference>
<protein>
    <submittedName>
        <fullName evidence="4">Short-chain dehydrogenase/reductase SDR</fullName>
    </submittedName>
</protein>
<dbReference type="InterPro" id="IPR020904">
    <property type="entry name" value="Sc_DH/Rdtase_CS"/>
</dbReference>
<dbReference type="AlphaFoldDB" id="Q026V2"/>
<dbReference type="SUPFAM" id="SSF51735">
    <property type="entry name" value="NAD(P)-binding Rossmann-fold domains"/>
    <property type="match status" value="1"/>
</dbReference>
<sequence>MSIFQGKVAFVTGGGSGLGRALSEELARRGAVIAVTDINAEAAEHVAAAITESGGKSCSMKLDVSQPEDVAASIDSVVGRYGRLDYMFNNAGIIILGEVRDMGLEHWHRLIDVNLLGVLYGTTAAYSHMVRQGYGHIVNIASVGGLVPLPTYAAYAATKHAVVGLSTSMRPEASKLGVRITVVCPGTMNTGLGASATILHASREVLESNSRKKQPPMDPGVAAIVILRGVERNQRMIIFPFDARLLWWAHRIQPALLAPLESWFVRTLRAARTES</sequence>
<dbReference type="Gene3D" id="3.40.50.720">
    <property type="entry name" value="NAD(P)-binding Rossmann-like Domain"/>
    <property type="match status" value="1"/>
</dbReference>
<name>Q026V2_SOLUE</name>
<dbReference type="FunFam" id="3.40.50.720:FF:000084">
    <property type="entry name" value="Short-chain dehydrogenase reductase"/>
    <property type="match status" value="1"/>
</dbReference>
<dbReference type="GO" id="GO:0016491">
    <property type="term" value="F:oxidoreductase activity"/>
    <property type="evidence" value="ECO:0007669"/>
    <property type="project" value="UniProtKB-KW"/>
</dbReference>